<evidence type="ECO:0000256" key="14">
    <source>
        <dbReference type="SAM" id="MobiDB-lite"/>
    </source>
</evidence>
<feature type="transmembrane region" description="Helical" evidence="12">
    <location>
        <begin position="25"/>
        <end position="44"/>
    </location>
</feature>
<evidence type="ECO:0000256" key="13">
    <source>
        <dbReference type="RuleBase" id="RU003848"/>
    </source>
</evidence>
<dbReference type="Pfam" id="PF00430">
    <property type="entry name" value="ATP-synt_B"/>
    <property type="match status" value="1"/>
</dbReference>
<evidence type="ECO:0000256" key="10">
    <source>
        <dbReference type="ARBA" id="ARBA00025198"/>
    </source>
</evidence>
<evidence type="ECO:0000256" key="8">
    <source>
        <dbReference type="ARBA" id="ARBA00023136"/>
    </source>
</evidence>
<keyword evidence="16" id="KW-1185">Reference proteome</keyword>
<keyword evidence="4 12" id="KW-0812">Transmembrane</keyword>
<feature type="region of interest" description="Disordered" evidence="14">
    <location>
        <begin position="105"/>
        <end position="125"/>
    </location>
</feature>
<dbReference type="NCBIfam" id="NF005607">
    <property type="entry name" value="PRK07353.1"/>
    <property type="match status" value="1"/>
</dbReference>
<dbReference type="CDD" id="cd06503">
    <property type="entry name" value="ATP-synt_Fo_b"/>
    <property type="match status" value="1"/>
</dbReference>
<evidence type="ECO:0000256" key="6">
    <source>
        <dbReference type="ARBA" id="ARBA00022989"/>
    </source>
</evidence>
<protein>
    <recommendedName>
        <fullName evidence="12">ATP synthase subunit b'</fullName>
    </recommendedName>
    <alternativeName>
        <fullName evidence="12">ATP synthase F(0) sector subunit b'</fullName>
    </alternativeName>
    <alternativeName>
        <fullName evidence="12">ATPase subunit II</fullName>
    </alternativeName>
    <alternativeName>
        <fullName evidence="12">F-type ATPase subunit b'</fullName>
        <shortName evidence="12">F-ATPase subunit b'</shortName>
    </alternativeName>
</protein>
<reference evidence="15" key="1">
    <citation type="submission" date="2022-06" db="EMBL/GenBank/DDBJ databases">
        <title>Genome sequence of Phormidium yuhuli AB48 isolated from an industrial photobioreactor environment.</title>
        <authorList>
            <person name="Qiu Y."/>
            <person name="Noonan A.J.C."/>
            <person name="Dofher K."/>
            <person name="Koch M."/>
            <person name="Kieft B."/>
            <person name="Lin X."/>
            <person name="Ziels R.M."/>
            <person name="Hallam S.J."/>
        </authorList>
    </citation>
    <scope>NUCLEOTIDE SEQUENCE</scope>
    <source>
        <strain evidence="15">AB48</strain>
    </source>
</reference>
<dbReference type="SUPFAM" id="SSF81573">
    <property type="entry name" value="F1F0 ATP synthase subunit B, membrane domain"/>
    <property type="match status" value="1"/>
</dbReference>
<evidence type="ECO:0000256" key="9">
    <source>
        <dbReference type="ARBA" id="ARBA00023310"/>
    </source>
</evidence>
<keyword evidence="5 12" id="KW-0375">Hydrogen ion transport</keyword>
<comment type="subunit">
    <text evidence="12">F-type ATPases have 2 components, F(1) - the catalytic core - and F(0) - the membrane proton channel. F(1) has five subunits: alpha(3), beta(3), gamma(1), delta(1), epsilon(1). F(0) has four main subunits: a(1), b(1), b'(1) and c(10-14). The alpha and beta chains form an alternating ring which encloses part of the gamma chain. F(1) is attached to F(0) by a central stalk formed by the gamma and epsilon chains, while a peripheral stalk is formed by the delta, b and b' chains.</text>
</comment>
<evidence type="ECO:0000313" key="16">
    <source>
        <dbReference type="Proteomes" id="UP001056708"/>
    </source>
</evidence>
<comment type="function">
    <text evidence="12">Component of the F(0) channel, it forms part of the peripheral stalk, linking F(1) to F(0). The b'-subunit is a diverged and duplicated form of b found in plants and photosynthetic bacteria.</text>
</comment>
<dbReference type="HAMAP" id="MF_01398">
    <property type="entry name" value="ATP_synth_b_bprime"/>
    <property type="match status" value="1"/>
</dbReference>
<evidence type="ECO:0000256" key="12">
    <source>
        <dbReference type="HAMAP-Rule" id="MF_01399"/>
    </source>
</evidence>
<evidence type="ECO:0000256" key="5">
    <source>
        <dbReference type="ARBA" id="ARBA00022781"/>
    </source>
</evidence>
<keyword evidence="6 12" id="KW-1133">Transmembrane helix</keyword>
<proteinExistence type="inferred from homology"/>
<comment type="similarity">
    <text evidence="1 12 13">Belongs to the ATPase B chain family.</text>
</comment>
<dbReference type="InterPro" id="IPR002146">
    <property type="entry name" value="ATP_synth_b/b'su_bac/chlpt"/>
</dbReference>
<dbReference type="InterPro" id="IPR050059">
    <property type="entry name" value="ATP_synthase_B_chain"/>
</dbReference>
<dbReference type="InterPro" id="IPR034679">
    <property type="entry name" value="ATP_synth_b"/>
</dbReference>
<comment type="subcellular location">
    <subcellularLocation>
        <location evidence="12">Cellular thylakoid membrane</location>
        <topology evidence="12">Single-pass membrane protein</topology>
    </subcellularLocation>
    <subcellularLocation>
        <location evidence="11">Endomembrane system</location>
        <topology evidence="11">Single-pass membrane protein</topology>
    </subcellularLocation>
</comment>
<keyword evidence="7 12" id="KW-0406">Ion transport</keyword>
<evidence type="ECO:0000256" key="2">
    <source>
        <dbReference type="ARBA" id="ARBA00022448"/>
    </source>
</evidence>
<dbReference type="HAMAP" id="MF_01399">
    <property type="entry name" value="ATP_synth_bprime"/>
    <property type="match status" value="1"/>
</dbReference>
<evidence type="ECO:0000256" key="4">
    <source>
        <dbReference type="ARBA" id="ARBA00022692"/>
    </source>
</evidence>
<sequence length="161" mass="18081">MMHWTIVLATEATQEGGLFSFDATLPLMAVQFMVLVGVLNAVFYKPLSKSLDDRDDYIRTKNQSAQARLKEVQDKQAKYEQELASSRQKAQEIINAARAQANRTADAEIAEAQRQANEEREQAAAEIEQQKQAAFAQIDQQVSALSRQILEKILGSELVQR</sequence>
<dbReference type="InterPro" id="IPR028987">
    <property type="entry name" value="ATP_synth_B-like_membr_sf"/>
</dbReference>
<keyword evidence="9 12" id="KW-0066">ATP synthesis</keyword>
<dbReference type="PANTHER" id="PTHR33445">
    <property type="entry name" value="ATP SYNTHASE SUBUNIT B', CHLOROPLASTIC"/>
    <property type="match status" value="1"/>
</dbReference>
<keyword evidence="8 12" id="KW-0472">Membrane</keyword>
<keyword evidence="2 12" id="KW-0813">Transport</keyword>
<evidence type="ECO:0000256" key="11">
    <source>
        <dbReference type="ARBA" id="ARBA00037847"/>
    </source>
</evidence>
<dbReference type="Proteomes" id="UP001056708">
    <property type="component" value="Chromosome"/>
</dbReference>
<evidence type="ECO:0000256" key="3">
    <source>
        <dbReference type="ARBA" id="ARBA00022547"/>
    </source>
</evidence>
<keyword evidence="12" id="KW-0793">Thylakoid</keyword>
<dbReference type="EMBL" id="CP098611">
    <property type="protein sequence ID" value="USR93139.1"/>
    <property type="molecule type" value="Genomic_DNA"/>
</dbReference>
<keyword evidence="3 12" id="KW-0138">CF(0)</keyword>
<evidence type="ECO:0000256" key="7">
    <source>
        <dbReference type="ARBA" id="ARBA00023065"/>
    </source>
</evidence>
<evidence type="ECO:0000313" key="15">
    <source>
        <dbReference type="EMBL" id="USR93139.1"/>
    </source>
</evidence>
<name>A0ABY5AV77_9CYAN</name>
<accession>A0ABY5AV77</accession>
<evidence type="ECO:0000256" key="1">
    <source>
        <dbReference type="ARBA" id="ARBA00005513"/>
    </source>
</evidence>
<dbReference type="PANTHER" id="PTHR33445:SF2">
    <property type="entry name" value="ATP SYNTHASE SUBUNIT B', CHLOROPLASTIC"/>
    <property type="match status" value="1"/>
</dbReference>
<comment type="function">
    <text evidence="10 12">F(1)F(0) ATP synthase produces ATP from ADP in the presence of a proton or sodium gradient. F-type ATPases consist of two structural domains, F(1) containing the extramembraneous catalytic core and F(0) containing the membrane proton channel, linked together by a central stalk and a peripheral stalk. During catalysis, ATP synthesis in the catalytic domain of F(1) is coupled via a rotary mechanism of the central stalk subunits to proton translocation.</text>
</comment>
<organism evidence="15 16">
    <name type="scientific">Phormidium yuhuli AB48</name>
    <dbReference type="NCBI Taxonomy" id="2940671"/>
    <lineage>
        <taxon>Bacteria</taxon>
        <taxon>Bacillati</taxon>
        <taxon>Cyanobacteriota</taxon>
        <taxon>Cyanophyceae</taxon>
        <taxon>Oscillatoriophycideae</taxon>
        <taxon>Oscillatoriales</taxon>
        <taxon>Oscillatoriaceae</taxon>
        <taxon>Phormidium</taxon>
        <taxon>Phormidium yuhuli</taxon>
    </lineage>
</organism>
<gene>
    <name evidence="12" type="primary">atpF2</name>
    <name evidence="12" type="synonym">atpG</name>
    <name evidence="15" type="ORF">NEA10_08650</name>
</gene>